<evidence type="ECO:0000313" key="15">
    <source>
        <dbReference type="Proteomes" id="UP001186944"/>
    </source>
</evidence>
<feature type="transmembrane region" description="Helical" evidence="11">
    <location>
        <begin position="108"/>
        <end position="137"/>
    </location>
</feature>
<dbReference type="SMART" id="SM00918">
    <property type="entry name" value="Lig_chan-Glu_bd"/>
    <property type="match status" value="1"/>
</dbReference>
<keyword evidence="3 11" id="KW-0812">Transmembrane</keyword>
<evidence type="ECO:0000256" key="5">
    <source>
        <dbReference type="ARBA" id="ARBA00023065"/>
    </source>
</evidence>
<dbReference type="FunFam" id="3.40.190.10:FF:000024">
    <property type="entry name" value="Glutamate receptor, ionotropic, delta 1"/>
    <property type="match status" value="1"/>
</dbReference>
<evidence type="ECO:0000256" key="6">
    <source>
        <dbReference type="ARBA" id="ARBA00023136"/>
    </source>
</evidence>
<sequence>EPPFVIQIQTENQTIYTGYAFDVLDEICIRLGIKYKAIEVPDKQYGIKQSDGSWTGIIGNVAKGMSDLGVGPISVTAERETVIDFSAPYYDYAGLQILMKDSTKPKSLFIFASVFTEIVWILWFITIIMTALLLFGYHRLRDYITSKYGQTGTDGKFNLMNSFWFVMASFTQAGPDRSPMTFSSRILVAGFWFFCHIMMATYTANLAAFMTSSRLHTPIESLEDLAIQSGIRYSALAGSVSEIYFKRMANIENNFYSLWKEMSYYSTSQSTISKYAVWDYPLGDRYTRILSAINTTGFVNTSSLGIQMVMEGNFAYVHETPLIKYEMSKTCGLMTVGAAFSAKPYAFVLPEKSPLADQFSSVILELQSELILEKLKEKWWRSKNPTCSGTTDENTGLTLESLGGIFIVILGGCFLSYVVLGAELIVNKIRLSRKGNASVSILCGSLHCQQAGEHRNNVRKHI</sequence>
<evidence type="ECO:0000259" key="13">
    <source>
        <dbReference type="SMART" id="SM00918"/>
    </source>
</evidence>
<evidence type="ECO:0000256" key="7">
    <source>
        <dbReference type="ARBA" id="ARBA00023170"/>
    </source>
</evidence>
<dbReference type="SMART" id="SM00079">
    <property type="entry name" value="PBPe"/>
    <property type="match status" value="1"/>
</dbReference>
<keyword evidence="6 11" id="KW-0472">Membrane</keyword>
<dbReference type="Gene3D" id="3.40.190.10">
    <property type="entry name" value="Periplasmic binding protein-like II"/>
    <property type="match status" value="2"/>
</dbReference>
<dbReference type="SUPFAM" id="SSF81324">
    <property type="entry name" value="Voltage-gated potassium channels"/>
    <property type="match status" value="1"/>
</dbReference>
<dbReference type="InterPro" id="IPR019594">
    <property type="entry name" value="Glu/Gly-bd"/>
</dbReference>
<gene>
    <name evidence="14" type="ORF">FSP39_017882</name>
</gene>
<keyword evidence="9" id="KW-1071">Ligand-gated ion channel</keyword>
<comment type="caution">
    <text evidence="14">The sequence shown here is derived from an EMBL/GenBank/DDBJ whole genome shotgun (WGS) entry which is preliminary data.</text>
</comment>
<evidence type="ECO:0000256" key="2">
    <source>
        <dbReference type="ARBA" id="ARBA00022448"/>
    </source>
</evidence>
<evidence type="ECO:0000256" key="3">
    <source>
        <dbReference type="ARBA" id="ARBA00022692"/>
    </source>
</evidence>
<dbReference type="InterPro" id="IPR015683">
    <property type="entry name" value="Ionotropic_Glu_rcpt"/>
</dbReference>
<dbReference type="GO" id="GO:0016020">
    <property type="term" value="C:membrane"/>
    <property type="evidence" value="ECO:0007669"/>
    <property type="project" value="UniProtKB-SubCell"/>
</dbReference>
<dbReference type="Gene3D" id="1.10.287.70">
    <property type="match status" value="1"/>
</dbReference>
<feature type="non-terminal residue" evidence="14">
    <location>
        <position position="1"/>
    </location>
</feature>
<name>A0AA89BRB7_PINIB</name>
<organism evidence="14 15">
    <name type="scientific">Pinctada imbricata</name>
    <name type="common">Atlantic pearl-oyster</name>
    <name type="synonym">Pinctada martensii</name>
    <dbReference type="NCBI Taxonomy" id="66713"/>
    <lineage>
        <taxon>Eukaryota</taxon>
        <taxon>Metazoa</taxon>
        <taxon>Spiralia</taxon>
        <taxon>Lophotrochozoa</taxon>
        <taxon>Mollusca</taxon>
        <taxon>Bivalvia</taxon>
        <taxon>Autobranchia</taxon>
        <taxon>Pteriomorphia</taxon>
        <taxon>Pterioida</taxon>
        <taxon>Pterioidea</taxon>
        <taxon>Pteriidae</taxon>
        <taxon>Pinctada</taxon>
    </lineage>
</organism>
<comment type="subcellular location">
    <subcellularLocation>
        <location evidence="1">Membrane</location>
        <topology evidence="1">Multi-pass membrane protein</topology>
    </subcellularLocation>
</comment>
<feature type="domain" description="Ionotropic glutamate receptor L-glutamate and glycine-binding" evidence="13">
    <location>
        <begin position="3"/>
        <end position="63"/>
    </location>
</feature>
<proteinExistence type="predicted"/>
<dbReference type="Pfam" id="PF00060">
    <property type="entry name" value="Lig_chan"/>
    <property type="match status" value="1"/>
</dbReference>
<dbReference type="InterPro" id="IPR001320">
    <property type="entry name" value="Iontro_rcpt_C"/>
</dbReference>
<keyword evidence="5" id="KW-0406">Ion transport</keyword>
<evidence type="ECO:0000256" key="1">
    <source>
        <dbReference type="ARBA" id="ARBA00004141"/>
    </source>
</evidence>
<keyword evidence="8" id="KW-0325">Glycoprotein</keyword>
<feature type="transmembrane region" description="Helical" evidence="11">
    <location>
        <begin position="186"/>
        <end position="210"/>
    </location>
</feature>
<evidence type="ECO:0000256" key="4">
    <source>
        <dbReference type="ARBA" id="ARBA00022989"/>
    </source>
</evidence>
<evidence type="ECO:0000256" key="11">
    <source>
        <dbReference type="SAM" id="Phobius"/>
    </source>
</evidence>
<dbReference type="SUPFAM" id="SSF53850">
    <property type="entry name" value="Periplasmic binding protein-like II"/>
    <property type="match status" value="1"/>
</dbReference>
<feature type="transmembrane region" description="Helical" evidence="11">
    <location>
        <begin position="402"/>
        <end position="426"/>
    </location>
</feature>
<dbReference type="PANTHER" id="PTHR18966">
    <property type="entry name" value="IONOTROPIC GLUTAMATE RECEPTOR"/>
    <property type="match status" value="1"/>
</dbReference>
<keyword evidence="4 11" id="KW-1133">Transmembrane helix</keyword>
<dbReference type="EMBL" id="VSWD01000010">
    <property type="protein sequence ID" value="KAK3091196.1"/>
    <property type="molecule type" value="Genomic_DNA"/>
</dbReference>
<keyword evidence="10" id="KW-0407">Ion channel</keyword>
<keyword evidence="15" id="KW-1185">Reference proteome</keyword>
<evidence type="ECO:0000313" key="14">
    <source>
        <dbReference type="EMBL" id="KAK3091196.1"/>
    </source>
</evidence>
<protein>
    <submittedName>
        <fullName evidence="14">Uncharacterized protein</fullName>
    </submittedName>
</protein>
<evidence type="ECO:0000256" key="8">
    <source>
        <dbReference type="ARBA" id="ARBA00023180"/>
    </source>
</evidence>
<dbReference type="AlphaFoldDB" id="A0AA89BRB7"/>
<evidence type="ECO:0000256" key="10">
    <source>
        <dbReference type="ARBA" id="ARBA00023303"/>
    </source>
</evidence>
<dbReference type="Proteomes" id="UP001186944">
    <property type="component" value="Unassembled WGS sequence"/>
</dbReference>
<reference evidence="14" key="1">
    <citation type="submission" date="2019-08" db="EMBL/GenBank/DDBJ databases">
        <title>The improved chromosome-level genome for the pearl oyster Pinctada fucata martensii using PacBio sequencing and Hi-C.</title>
        <authorList>
            <person name="Zheng Z."/>
        </authorList>
    </citation>
    <scope>NUCLEOTIDE SEQUENCE</scope>
    <source>
        <strain evidence="14">ZZ-2019</strain>
        <tissue evidence="14">Adductor muscle</tissue>
    </source>
</reference>
<dbReference type="GO" id="GO:0015276">
    <property type="term" value="F:ligand-gated monoatomic ion channel activity"/>
    <property type="evidence" value="ECO:0007669"/>
    <property type="project" value="InterPro"/>
</dbReference>
<keyword evidence="2" id="KW-0813">Transport</keyword>
<dbReference type="FunFam" id="1.10.287.70:FF:000143">
    <property type="entry name" value="Probable glutamate receptor"/>
    <property type="match status" value="1"/>
</dbReference>
<accession>A0AA89BRB7</accession>
<evidence type="ECO:0000256" key="9">
    <source>
        <dbReference type="ARBA" id="ARBA00023286"/>
    </source>
</evidence>
<feature type="domain" description="Ionotropic glutamate receptor C-terminal" evidence="12">
    <location>
        <begin position="5"/>
        <end position="382"/>
    </location>
</feature>
<evidence type="ECO:0000259" key="12">
    <source>
        <dbReference type="SMART" id="SM00079"/>
    </source>
</evidence>
<keyword evidence="7" id="KW-0675">Receptor</keyword>
<dbReference type="Pfam" id="PF10613">
    <property type="entry name" value="Lig_chan-Glu_bd"/>
    <property type="match status" value="1"/>
</dbReference>